<dbReference type="EMBL" id="JAIWYP010000016">
    <property type="protein sequence ID" value="KAH3693785.1"/>
    <property type="molecule type" value="Genomic_DNA"/>
</dbReference>
<accession>A0A9D3Y5M0</accession>
<protein>
    <submittedName>
        <fullName evidence="1">Uncharacterized protein</fullName>
    </submittedName>
</protein>
<comment type="caution">
    <text evidence="1">The sequence shown here is derived from an EMBL/GenBank/DDBJ whole genome shotgun (WGS) entry which is preliminary data.</text>
</comment>
<evidence type="ECO:0000313" key="1">
    <source>
        <dbReference type="EMBL" id="KAH3693785.1"/>
    </source>
</evidence>
<keyword evidence="2" id="KW-1185">Reference proteome</keyword>
<evidence type="ECO:0000313" key="2">
    <source>
        <dbReference type="Proteomes" id="UP000828390"/>
    </source>
</evidence>
<dbReference type="AlphaFoldDB" id="A0A9D3Y5M0"/>
<gene>
    <name evidence="1" type="ORF">DPMN_081225</name>
</gene>
<proteinExistence type="predicted"/>
<reference evidence="1" key="2">
    <citation type="submission" date="2020-11" db="EMBL/GenBank/DDBJ databases">
        <authorList>
            <person name="McCartney M.A."/>
            <person name="Auch B."/>
            <person name="Kono T."/>
            <person name="Mallez S."/>
            <person name="Becker A."/>
            <person name="Gohl D.M."/>
            <person name="Silverstein K.A.T."/>
            <person name="Koren S."/>
            <person name="Bechman K.B."/>
            <person name="Herman A."/>
            <person name="Abrahante J.E."/>
            <person name="Garbe J."/>
        </authorList>
    </citation>
    <scope>NUCLEOTIDE SEQUENCE</scope>
    <source>
        <strain evidence="1">Duluth1</strain>
        <tissue evidence="1">Whole animal</tissue>
    </source>
</reference>
<sequence length="61" mass="6575">MEYPRHTFEFIPGTCPEKTTTQPTTPTTTVAPTTTPCECAPTTPCECDCGSDEESYGSSHT</sequence>
<reference evidence="1" key="1">
    <citation type="journal article" date="2019" name="bioRxiv">
        <title>The Genome of the Zebra Mussel, Dreissena polymorpha: A Resource for Invasive Species Research.</title>
        <authorList>
            <person name="McCartney M.A."/>
            <person name="Auch B."/>
            <person name="Kono T."/>
            <person name="Mallez S."/>
            <person name="Zhang Y."/>
            <person name="Obille A."/>
            <person name="Becker A."/>
            <person name="Abrahante J.E."/>
            <person name="Garbe J."/>
            <person name="Badalamenti J.P."/>
            <person name="Herman A."/>
            <person name="Mangelson H."/>
            <person name="Liachko I."/>
            <person name="Sullivan S."/>
            <person name="Sone E.D."/>
            <person name="Koren S."/>
            <person name="Silverstein K.A.T."/>
            <person name="Beckman K.B."/>
            <person name="Gohl D.M."/>
        </authorList>
    </citation>
    <scope>NUCLEOTIDE SEQUENCE</scope>
    <source>
        <strain evidence="1">Duluth1</strain>
        <tissue evidence="1">Whole animal</tissue>
    </source>
</reference>
<organism evidence="1 2">
    <name type="scientific">Dreissena polymorpha</name>
    <name type="common">Zebra mussel</name>
    <name type="synonym">Mytilus polymorpha</name>
    <dbReference type="NCBI Taxonomy" id="45954"/>
    <lineage>
        <taxon>Eukaryota</taxon>
        <taxon>Metazoa</taxon>
        <taxon>Spiralia</taxon>
        <taxon>Lophotrochozoa</taxon>
        <taxon>Mollusca</taxon>
        <taxon>Bivalvia</taxon>
        <taxon>Autobranchia</taxon>
        <taxon>Heteroconchia</taxon>
        <taxon>Euheterodonta</taxon>
        <taxon>Imparidentia</taxon>
        <taxon>Neoheterodontei</taxon>
        <taxon>Myida</taxon>
        <taxon>Dreissenoidea</taxon>
        <taxon>Dreissenidae</taxon>
        <taxon>Dreissena</taxon>
    </lineage>
</organism>
<dbReference type="Proteomes" id="UP000828390">
    <property type="component" value="Unassembled WGS sequence"/>
</dbReference>
<name>A0A9D3Y5M0_DREPO</name>